<evidence type="ECO:0000313" key="1">
    <source>
        <dbReference type="EMBL" id="KAJ0100331.1"/>
    </source>
</evidence>
<reference evidence="2" key="1">
    <citation type="journal article" date="2023" name="G3 (Bethesda)">
        <title>Genome assembly and association tests identify interacting loci associated with vigor, precocity, and sex in interspecific pistachio rootstocks.</title>
        <authorList>
            <person name="Palmer W."/>
            <person name="Jacygrad E."/>
            <person name="Sagayaradj S."/>
            <person name="Cavanaugh K."/>
            <person name="Han R."/>
            <person name="Bertier L."/>
            <person name="Beede B."/>
            <person name="Kafkas S."/>
            <person name="Golino D."/>
            <person name="Preece J."/>
            <person name="Michelmore R."/>
        </authorList>
    </citation>
    <scope>NUCLEOTIDE SEQUENCE [LARGE SCALE GENOMIC DNA]</scope>
</reference>
<sequence length="103" mass="11768">MDGVSNGVPFLCWPYFADQFIDESYICDNWKVGLKFTRDESGIITREEIKTKVDQVFGVEDFKARALELKESALKTVKDGGLSDKTFKKFIEWIRSPEPGHAC</sequence>
<accession>A0ACC1BN16</accession>
<organism evidence="1 2">
    <name type="scientific">Pistacia atlantica</name>
    <dbReference type="NCBI Taxonomy" id="434234"/>
    <lineage>
        <taxon>Eukaryota</taxon>
        <taxon>Viridiplantae</taxon>
        <taxon>Streptophyta</taxon>
        <taxon>Embryophyta</taxon>
        <taxon>Tracheophyta</taxon>
        <taxon>Spermatophyta</taxon>
        <taxon>Magnoliopsida</taxon>
        <taxon>eudicotyledons</taxon>
        <taxon>Gunneridae</taxon>
        <taxon>Pentapetalae</taxon>
        <taxon>rosids</taxon>
        <taxon>malvids</taxon>
        <taxon>Sapindales</taxon>
        <taxon>Anacardiaceae</taxon>
        <taxon>Pistacia</taxon>
    </lineage>
</organism>
<name>A0ACC1BN16_9ROSI</name>
<dbReference type="Proteomes" id="UP001164250">
    <property type="component" value="Chromosome 4"/>
</dbReference>
<evidence type="ECO:0000313" key="2">
    <source>
        <dbReference type="Proteomes" id="UP001164250"/>
    </source>
</evidence>
<gene>
    <name evidence="1" type="ORF">Patl1_21704</name>
</gene>
<dbReference type="EMBL" id="CM047900">
    <property type="protein sequence ID" value="KAJ0100331.1"/>
    <property type="molecule type" value="Genomic_DNA"/>
</dbReference>
<comment type="caution">
    <text evidence="1">The sequence shown here is derived from an EMBL/GenBank/DDBJ whole genome shotgun (WGS) entry which is preliminary data.</text>
</comment>
<keyword evidence="2" id="KW-1185">Reference proteome</keyword>
<protein>
    <submittedName>
        <fullName evidence="1">Uncharacterized protein</fullName>
    </submittedName>
</protein>
<proteinExistence type="predicted"/>